<keyword evidence="1" id="KW-0472">Membrane</keyword>
<dbReference type="RefSeq" id="WP_146842616.1">
    <property type="nucleotide sequence ID" value="NZ_BJWG01000006.1"/>
</dbReference>
<name>A0A511JAC4_9CELL</name>
<feature type="transmembrane region" description="Helical" evidence="1">
    <location>
        <begin position="83"/>
        <end position="104"/>
    </location>
</feature>
<organism evidence="2 3">
    <name type="scientific">Cellulomonas composti</name>
    <dbReference type="NCBI Taxonomy" id="266130"/>
    <lineage>
        <taxon>Bacteria</taxon>
        <taxon>Bacillati</taxon>
        <taxon>Actinomycetota</taxon>
        <taxon>Actinomycetes</taxon>
        <taxon>Micrococcales</taxon>
        <taxon>Cellulomonadaceae</taxon>
        <taxon>Cellulomonas</taxon>
    </lineage>
</organism>
<dbReference type="AlphaFoldDB" id="A0A511JAC4"/>
<sequence length="107" mass="10927">MAGEVPPRPRVLAYPTPTSVHLLVLVLAVLAGGLFVGSWSFNIAAGSRWARTVAACLEDPPADPFAAQAAFSACTSGVERERAASAVAGAVVVVLVALVMLVVLRAS</sequence>
<evidence type="ECO:0000313" key="2">
    <source>
        <dbReference type="EMBL" id="GEL94947.1"/>
    </source>
</evidence>
<protein>
    <submittedName>
        <fullName evidence="2">Uncharacterized protein</fullName>
    </submittedName>
</protein>
<accession>A0A511JAC4</accession>
<proteinExistence type="predicted"/>
<dbReference type="EMBL" id="BJWG01000006">
    <property type="protein sequence ID" value="GEL94947.1"/>
    <property type="molecule type" value="Genomic_DNA"/>
</dbReference>
<feature type="transmembrane region" description="Helical" evidence="1">
    <location>
        <begin position="20"/>
        <end position="41"/>
    </location>
</feature>
<keyword evidence="1" id="KW-0812">Transmembrane</keyword>
<evidence type="ECO:0000313" key="3">
    <source>
        <dbReference type="Proteomes" id="UP000321720"/>
    </source>
</evidence>
<keyword evidence="1" id="KW-1133">Transmembrane helix</keyword>
<comment type="caution">
    <text evidence="2">The sequence shown here is derived from an EMBL/GenBank/DDBJ whole genome shotgun (WGS) entry which is preliminary data.</text>
</comment>
<gene>
    <name evidence="2" type="ORF">CCO02nite_16050</name>
</gene>
<dbReference type="Proteomes" id="UP000321720">
    <property type="component" value="Unassembled WGS sequence"/>
</dbReference>
<keyword evidence="3" id="KW-1185">Reference proteome</keyword>
<reference evidence="2 3" key="1">
    <citation type="submission" date="2019-07" db="EMBL/GenBank/DDBJ databases">
        <title>Whole genome shotgun sequence of Cellulomonas composti NBRC 100758.</title>
        <authorList>
            <person name="Hosoyama A."/>
            <person name="Uohara A."/>
            <person name="Ohji S."/>
            <person name="Ichikawa N."/>
        </authorList>
    </citation>
    <scope>NUCLEOTIDE SEQUENCE [LARGE SCALE GENOMIC DNA]</scope>
    <source>
        <strain evidence="2 3">NBRC 100758</strain>
    </source>
</reference>
<evidence type="ECO:0000256" key="1">
    <source>
        <dbReference type="SAM" id="Phobius"/>
    </source>
</evidence>